<dbReference type="EMBL" id="CP002869">
    <property type="protein sequence ID" value="AEI42810.1"/>
    <property type="molecule type" value="Genomic_DNA"/>
</dbReference>
<dbReference type="HOGENOM" id="CLU_3273791_0_0_9"/>
<accession>F8FHV3</accession>
<dbReference type="RefSeq" id="WP_013917964.1">
    <property type="nucleotide sequence ID" value="NC_015690.1"/>
</dbReference>
<dbReference type="AlphaFoldDB" id="F8FHV3"/>
<dbReference type="KEGG" id="pms:KNP414_04278"/>
<sequence length="41" mass="4399">MTNTAFFASKLEGQGYPVLDDATKHPNLIGTSLTVVSEECI</sequence>
<reference evidence="2" key="1">
    <citation type="submission" date="2011-06" db="EMBL/GenBank/DDBJ databases">
        <title>Complete genome sequence of Paenibacillus mucilaginosus KNP414.</title>
        <authorList>
            <person name="Wang J."/>
            <person name="Hu S."/>
            <person name="Hu X."/>
            <person name="Zhang B."/>
            <person name="Dong D."/>
            <person name="Zhang S."/>
            <person name="Zhao K."/>
            <person name="Wu D."/>
        </authorList>
    </citation>
    <scope>NUCLEOTIDE SEQUENCE [LARGE SCALE GENOMIC DNA]</scope>
    <source>
        <strain evidence="2">KNP414</strain>
    </source>
</reference>
<organism evidence="1 2">
    <name type="scientific">Paenibacillus mucilaginosus (strain KNP414)</name>
    <dbReference type="NCBI Taxonomy" id="1036673"/>
    <lineage>
        <taxon>Bacteria</taxon>
        <taxon>Bacillati</taxon>
        <taxon>Bacillota</taxon>
        <taxon>Bacilli</taxon>
        <taxon>Bacillales</taxon>
        <taxon>Paenibacillaceae</taxon>
        <taxon>Paenibacillus</taxon>
    </lineage>
</organism>
<proteinExistence type="predicted"/>
<protein>
    <submittedName>
        <fullName evidence="1">Uncharacterized protein</fullName>
    </submittedName>
</protein>
<name>F8FHV3_PAEMK</name>
<dbReference type="Proteomes" id="UP000006620">
    <property type="component" value="Chromosome"/>
</dbReference>
<evidence type="ECO:0000313" key="2">
    <source>
        <dbReference type="Proteomes" id="UP000006620"/>
    </source>
</evidence>
<reference evidence="1 2" key="2">
    <citation type="journal article" date="2013" name="Genome Announc.">
        <title>Genome Sequence of Growth-Improving Paenibacillus mucilaginosus Strain KNP414.</title>
        <authorList>
            <person name="Lu J.J."/>
            <person name="Wang J.F."/>
            <person name="Hu X.F."/>
        </authorList>
    </citation>
    <scope>NUCLEOTIDE SEQUENCE [LARGE SCALE GENOMIC DNA]</scope>
    <source>
        <strain evidence="1 2">KNP414</strain>
    </source>
</reference>
<dbReference type="PATRIC" id="fig|1036673.3.peg.3942"/>
<gene>
    <name evidence="1" type="ordered locus">KNP414_04278</name>
</gene>
<evidence type="ECO:0000313" key="1">
    <source>
        <dbReference type="EMBL" id="AEI42810.1"/>
    </source>
</evidence>